<dbReference type="InterPro" id="IPR008279">
    <property type="entry name" value="PEP-util_enz_mobile_dom"/>
</dbReference>
<dbReference type="InterPro" id="IPR036637">
    <property type="entry name" value="Phosphohistidine_dom_sf"/>
</dbReference>
<comment type="cofactor">
    <cofactor evidence="2 17 20">
        <name>Mg(2+)</name>
        <dbReference type="ChEBI" id="CHEBI:18420"/>
    </cofactor>
</comment>
<comment type="subcellular location">
    <subcellularLocation>
        <location evidence="4 17">Cytoplasm</location>
    </subcellularLocation>
</comment>
<keyword evidence="10 17" id="KW-0762">Sugar transport</keyword>
<dbReference type="PRINTS" id="PR01736">
    <property type="entry name" value="PHPHTRNFRASE"/>
</dbReference>
<dbReference type="InterPro" id="IPR040442">
    <property type="entry name" value="Pyrv_kinase-like_dom_sf"/>
</dbReference>
<evidence type="ECO:0000256" key="11">
    <source>
        <dbReference type="ARBA" id="ARBA00022679"/>
    </source>
</evidence>
<evidence type="ECO:0000256" key="17">
    <source>
        <dbReference type="PIRNR" id="PIRNR000732"/>
    </source>
</evidence>
<dbReference type="InterPro" id="IPR015813">
    <property type="entry name" value="Pyrv/PenolPyrv_kinase-like_dom"/>
</dbReference>
<dbReference type="GO" id="GO:0046872">
    <property type="term" value="F:metal ion binding"/>
    <property type="evidence" value="ECO:0007669"/>
    <property type="project" value="UniProtKB-KW"/>
</dbReference>
<evidence type="ECO:0000313" key="25">
    <source>
        <dbReference type="Proteomes" id="UP000711995"/>
    </source>
</evidence>
<dbReference type="GO" id="GO:0016301">
    <property type="term" value="F:kinase activity"/>
    <property type="evidence" value="ECO:0007669"/>
    <property type="project" value="UniProtKB-KW"/>
</dbReference>
<dbReference type="Gene3D" id="3.20.20.60">
    <property type="entry name" value="Phosphoenolpyruvate-binding domains"/>
    <property type="match status" value="1"/>
</dbReference>
<dbReference type="AlphaFoldDB" id="A0A968GBJ5"/>
<evidence type="ECO:0000313" key="24">
    <source>
        <dbReference type="EMBL" id="NIZ39909.1"/>
    </source>
</evidence>
<dbReference type="EC" id="2.7.3.9" evidence="6 17"/>
<evidence type="ECO:0000259" key="23">
    <source>
        <dbReference type="Pfam" id="PF05524"/>
    </source>
</evidence>
<dbReference type="InterPro" id="IPR024692">
    <property type="entry name" value="PTS_EI"/>
</dbReference>
<evidence type="ECO:0000256" key="5">
    <source>
        <dbReference type="ARBA" id="ARBA00007837"/>
    </source>
</evidence>
<comment type="catalytic activity">
    <reaction evidence="1 17">
        <text>L-histidyl-[protein] + phosphoenolpyruvate = N(pros)-phospho-L-histidyl-[protein] + pyruvate</text>
        <dbReference type="Rhea" id="RHEA:23880"/>
        <dbReference type="Rhea" id="RHEA-COMP:9745"/>
        <dbReference type="Rhea" id="RHEA-COMP:9746"/>
        <dbReference type="ChEBI" id="CHEBI:15361"/>
        <dbReference type="ChEBI" id="CHEBI:29979"/>
        <dbReference type="ChEBI" id="CHEBI:58702"/>
        <dbReference type="ChEBI" id="CHEBI:64837"/>
        <dbReference type="EC" id="2.7.3.9"/>
    </reaction>
</comment>
<evidence type="ECO:0000256" key="7">
    <source>
        <dbReference type="ARBA" id="ARBA00016544"/>
    </source>
</evidence>
<protein>
    <recommendedName>
        <fullName evidence="7 17">Phosphoenolpyruvate-protein phosphotransferase</fullName>
        <ecNumber evidence="6 17">2.7.3.9</ecNumber>
    </recommendedName>
    <alternativeName>
        <fullName evidence="16 17">Phosphotransferase system, enzyme I</fullName>
    </alternativeName>
</protein>
<evidence type="ECO:0000256" key="2">
    <source>
        <dbReference type="ARBA" id="ARBA00001946"/>
    </source>
</evidence>
<feature type="domain" description="Phosphotransferase system enzyme I N-terminal" evidence="23">
    <location>
        <begin position="7"/>
        <end position="129"/>
    </location>
</feature>
<accession>A0A968GBJ5</accession>
<dbReference type="InterPro" id="IPR036618">
    <property type="entry name" value="PtsI_HPr-bd_sf"/>
</dbReference>
<evidence type="ECO:0000256" key="10">
    <source>
        <dbReference type="ARBA" id="ARBA00022597"/>
    </source>
</evidence>
<dbReference type="SUPFAM" id="SSF47831">
    <property type="entry name" value="Enzyme I of the PEP:sugar phosphotransferase system HPr-binding (sub)domain"/>
    <property type="match status" value="1"/>
</dbReference>
<evidence type="ECO:0000256" key="6">
    <source>
        <dbReference type="ARBA" id="ARBA00012232"/>
    </source>
</evidence>
<keyword evidence="11 17" id="KW-0808">Transferase</keyword>
<dbReference type="GO" id="GO:0005737">
    <property type="term" value="C:cytoplasm"/>
    <property type="evidence" value="ECO:0007669"/>
    <property type="project" value="UniProtKB-SubCell"/>
</dbReference>
<keyword evidence="8 17" id="KW-0813">Transport</keyword>
<evidence type="ECO:0000259" key="21">
    <source>
        <dbReference type="Pfam" id="PF00391"/>
    </source>
</evidence>
<evidence type="ECO:0000256" key="9">
    <source>
        <dbReference type="ARBA" id="ARBA00022490"/>
    </source>
</evidence>
<dbReference type="Proteomes" id="UP000711995">
    <property type="component" value="Unassembled WGS sequence"/>
</dbReference>
<comment type="similarity">
    <text evidence="5 17">Belongs to the PEP-utilizing enzyme family.</text>
</comment>
<feature type="binding site" evidence="19">
    <location>
        <position position="339"/>
    </location>
    <ligand>
        <name>phosphoenolpyruvate</name>
        <dbReference type="ChEBI" id="CHEBI:58702"/>
    </ligand>
</feature>
<feature type="binding site" evidence="19">
    <location>
        <position position="472"/>
    </location>
    <ligand>
        <name>phosphoenolpyruvate</name>
        <dbReference type="ChEBI" id="CHEBI:58702"/>
    </ligand>
</feature>
<keyword evidence="25" id="KW-1185">Reference proteome</keyword>
<evidence type="ECO:0000256" key="18">
    <source>
        <dbReference type="PIRSR" id="PIRSR000732-1"/>
    </source>
</evidence>
<organism evidence="24 25">
    <name type="scientific">Entomospira entomophila</name>
    <dbReference type="NCBI Taxonomy" id="2719988"/>
    <lineage>
        <taxon>Bacteria</taxon>
        <taxon>Pseudomonadati</taxon>
        <taxon>Spirochaetota</taxon>
        <taxon>Spirochaetia</taxon>
        <taxon>Spirochaetales</taxon>
        <taxon>Spirochaetaceae</taxon>
        <taxon>Entomospira</taxon>
    </lineage>
</organism>
<evidence type="ECO:0000256" key="4">
    <source>
        <dbReference type="ARBA" id="ARBA00004496"/>
    </source>
</evidence>
<name>A0A968GBJ5_9SPIO</name>
<feature type="binding site" evidence="19">
    <location>
        <position position="301"/>
    </location>
    <ligand>
        <name>phosphoenolpyruvate</name>
        <dbReference type="ChEBI" id="CHEBI:58702"/>
    </ligand>
</feature>
<evidence type="ECO:0000256" key="15">
    <source>
        <dbReference type="ARBA" id="ARBA00022842"/>
    </source>
</evidence>
<evidence type="ECO:0000256" key="19">
    <source>
        <dbReference type="PIRSR" id="PIRSR000732-2"/>
    </source>
</evidence>
<dbReference type="PROSITE" id="PS00742">
    <property type="entry name" value="PEP_ENZYMES_2"/>
    <property type="match status" value="1"/>
</dbReference>
<evidence type="ECO:0000259" key="22">
    <source>
        <dbReference type="Pfam" id="PF02896"/>
    </source>
</evidence>
<comment type="caution">
    <text evidence="24">The sequence shown here is derived from an EMBL/GenBank/DDBJ whole genome shotgun (WGS) entry which is preliminary data.</text>
</comment>
<dbReference type="Pfam" id="PF05524">
    <property type="entry name" value="PEP-utilisers_N"/>
    <property type="match status" value="1"/>
</dbReference>
<evidence type="ECO:0000256" key="8">
    <source>
        <dbReference type="ARBA" id="ARBA00022448"/>
    </source>
</evidence>
<feature type="domain" description="PEP-utilising enzyme C-terminal" evidence="22">
    <location>
        <begin position="259"/>
        <end position="546"/>
    </location>
</feature>
<dbReference type="SUPFAM" id="SSF52009">
    <property type="entry name" value="Phosphohistidine domain"/>
    <property type="match status" value="1"/>
</dbReference>
<dbReference type="InterPro" id="IPR008731">
    <property type="entry name" value="PTS_EIN"/>
</dbReference>
<dbReference type="InterPro" id="IPR050499">
    <property type="entry name" value="PEP-utilizing_PTS_enzyme"/>
</dbReference>
<dbReference type="GO" id="GO:0009401">
    <property type="term" value="P:phosphoenolpyruvate-dependent sugar phosphotransferase system"/>
    <property type="evidence" value="ECO:0007669"/>
    <property type="project" value="UniProtKB-KW"/>
</dbReference>
<dbReference type="PANTHER" id="PTHR46244">
    <property type="entry name" value="PHOSPHOENOLPYRUVATE-PROTEIN PHOSPHOTRANSFERASE"/>
    <property type="match status" value="1"/>
</dbReference>
<evidence type="ECO:0000256" key="13">
    <source>
        <dbReference type="ARBA" id="ARBA00022723"/>
    </source>
</evidence>
<feature type="active site" description="Proton donor" evidence="18">
    <location>
        <position position="509"/>
    </location>
</feature>
<feature type="domain" description="PEP-utilising enzyme mobile" evidence="21">
    <location>
        <begin position="158"/>
        <end position="230"/>
    </location>
</feature>
<evidence type="ECO:0000256" key="16">
    <source>
        <dbReference type="ARBA" id="ARBA00033235"/>
    </source>
</evidence>
<reference evidence="24 25" key="1">
    <citation type="submission" date="2020-03" db="EMBL/GenBank/DDBJ databases">
        <title>Spirochaetal bacteria isolated from arthropods constitute a novel genus Entomospira genus novum within the order Spirochaetales.</title>
        <authorList>
            <person name="Grana-Miraglia L."/>
            <person name="Sikutova S."/>
            <person name="Fingerle V."/>
            <person name="Sing A."/>
            <person name="Castillo-Ramirez S."/>
            <person name="Margos G."/>
            <person name="Rudolf I."/>
        </authorList>
    </citation>
    <scope>NUCLEOTIDE SEQUENCE [LARGE SCALE GENOMIC DNA]</scope>
    <source>
        <strain evidence="24 25">BR193</strain>
    </source>
</reference>
<sequence>MMKHLLGTAISNGIASSKVFLCNERELLIPSYTLNEREIDDEMIRFHDACEVAKQELKTIKKESILASNSKMNAILDIQILMLHDSEFLKTIETNLKETKQNVEFLLSLYFDDLMQKLENSKNPLMRERISDVKDLLHRILHVLAEVKGGYYQLIDLDQPAILVAQDMSPSLVMNLKKDLVKGIILEHGGRTSHAAILIRAMGFPAVFNVEGILQIVNEDTPIILDGNEGVVIVNPDKVTEEIYQKAIDDQVNNTEYYEHLSQEPSVTRDGVAITLRANAQTLADATIAAQMQSDGIGLFRSEFVFLAQERKIPLSEEAQFHLYKSVLEVFPTQEVTIRTLDLGADKSLPQFTLYQESNPLLGWRATRLCLTEKDLFINQLRALYRASLYGNLKIMFPFISSESELREVLEITKVVQKNLEQENIPFNKNVPLGIMIETPSAVLISEQIAKFVDFFSIGTNDLTQYTLAVDRDNPKVAHYYKPIHKSILKLIKMTIEEAQESKTSLSLCGELATDLIAVPLLLGMGLRELSVNPASLSHVKEVIRLTEIKEAEVLADNVFKTTRTSEIVELLKEYREKIFARKNY</sequence>
<evidence type="ECO:0000256" key="14">
    <source>
        <dbReference type="ARBA" id="ARBA00022777"/>
    </source>
</evidence>
<keyword evidence="15 17" id="KW-0460">Magnesium</keyword>
<dbReference type="Pfam" id="PF00391">
    <property type="entry name" value="PEP-utilizers"/>
    <property type="match status" value="1"/>
</dbReference>
<dbReference type="PANTHER" id="PTHR46244:SF3">
    <property type="entry name" value="PHOSPHOENOLPYRUVATE-PROTEIN PHOSPHOTRANSFERASE"/>
    <property type="match status" value="1"/>
</dbReference>
<dbReference type="NCBIfam" id="TIGR01417">
    <property type="entry name" value="PTS_I_fam"/>
    <property type="match status" value="1"/>
</dbReference>
<evidence type="ECO:0000256" key="20">
    <source>
        <dbReference type="PIRSR" id="PIRSR000732-3"/>
    </source>
</evidence>
<dbReference type="PIRSF" id="PIRSF000732">
    <property type="entry name" value="PTS_enzyme_I"/>
    <property type="match status" value="1"/>
</dbReference>
<evidence type="ECO:0000256" key="3">
    <source>
        <dbReference type="ARBA" id="ARBA00002728"/>
    </source>
</evidence>
<dbReference type="EMBL" id="JAATLJ010000001">
    <property type="protein sequence ID" value="NIZ39909.1"/>
    <property type="molecule type" value="Genomic_DNA"/>
</dbReference>
<dbReference type="InterPro" id="IPR000121">
    <property type="entry name" value="PEP_util_C"/>
</dbReference>
<dbReference type="RefSeq" id="WP_167699519.1">
    <property type="nucleotide sequence ID" value="NZ_CP118174.1"/>
</dbReference>
<dbReference type="Pfam" id="PF02896">
    <property type="entry name" value="PEP-utilizers_C"/>
    <property type="match status" value="1"/>
</dbReference>
<dbReference type="Gene3D" id="3.50.30.10">
    <property type="entry name" value="Phosphohistidine domain"/>
    <property type="match status" value="1"/>
</dbReference>
<dbReference type="GO" id="GO:0008965">
    <property type="term" value="F:phosphoenolpyruvate-protein phosphotransferase activity"/>
    <property type="evidence" value="ECO:0007669"/>
    <property type="project" value="UniProtKB-EC"/>
</dbReference>
<feature type="binding site" evidence="20">
    <location>
        <position position="462"/>
    </location>
    <ligand>
        <name>Mg(2+)</name>
        <dbReference type="ChEBI" id="CHEBI:18420"/>
    </ligand>
</feature>
<keyword evidence="12 17" id="KW-0598">Phosphotransferase system</keyword>
<proteinExistence type="inferred from homology"/>
<comment type="function">
    <text evidence="3 17">General (non sugar-specific) component of the phosphoenolpyruvate-dependent sugar phosphotransferase system (sugar PTS). This major carbohydrate active-transport system catalyzes the phosphorylation of incoming sugar substrates concomitantly with their translocation across the cell membrane. Enzyme I transfers the phosphoryl group from phosphoenolpyruvate (PEP) to the phosphoryl carrier protein (HPr).</text>
</comment>
<dbReference type="InterPro" id="IPR023151">
    <property type="entry name" value="PEP_util_CS"/>
</dbReference>
<evidence type="ECO:0000256" key="12">
    <source>
        <dbReference type="ARBA" id="ARBA00022683"/>
    </source>
</evidence>
<feature type="binding site" evidence="19">
    <location>
        <begin position="461"/>
        <end position="462"/>
    </location>
    <ligand>
        <name>phosphoenolpyruvate</name>
        <dbReference type="ChEBI" id="CHEBI:58702"/>
    </ligand>
</feature>
<feature type="binding site" evidence="20">
    <location>
        <position position="438"/>
    </location>
    <ligand>
        <name>Mg(2+)</name>
        <dbReference type="ChEBI" id="CHEBI:18420"/>
    </ligand>
</feature>
<dbReference type="Gene3D" id="1.10.274.10">
    <property type="entry name" value="PtsI, HPr-binding domain"/>
    <property type="match status" value="1"/>
</dbReference>
<keyword evidence="13 17" id="KW-0479">Metal-binding</keyword>
<gene>
    <name evidence="24" type="primary">ptsP</name>
    <name evidence="24" type="ORF">HCT14_00020</name>
</gene>
<evidence type="ECO:0000256" key="1">
    <source>
        <dbReference type="ARBA" id="ARBA00000683"/>
    </source>
</evidence>
<dbReference type="InterPro" id="IPR006318">
    <property type="entry name" value="PTS_EI-like"/>
</dbReference>
<dbReference type="SUPFAM" id="SSF51621">
    <property type="entry name" value="Phosphoenolpyruvate/pyruvate domain"/>
    <property type="match status" value="1"/>
</dbReference>
<keyword evidence="9 17" id="KW-0963">Cytoplasm</keyword>
<feature type="active site" description="Tele-phosphohistidine intermediate" evidence="18">
    <location>
        <position position="194"/>
    </location>
</feature>
<keyword evidence="14 17" id="KW-0418">Kinase</keyword>